<feature type="transmembrane region" description="Helical" evidence="1">
    <location>
        <begin position="83"/>
        <end position="106"/>
    </location>
</feature>
<feature type="non-terminal residue" evidence="2">
    <location>
        <position position="115"/>
    </location>
</feature>
<keyword evidence="1" id="KW-1133">Transmembrane helix</keyword>
<evidence type="ECO:0000313" key="2">
    <source>
        <dbReference type="EMBL" id="GBO16387.1"/>
    </source>
</evidence>
<organism evidence="2 3">
    <name type="scientific">Araneus ventricosus</name>
    <name type="common">Orbweaver spider</name>
    <name type="synonym">Epeira ventricosa</name>
    <dbReference type="NCBI Taxonomy" id="182803"/>
    <lineage>
        <taxon>Eukaryota</taxon>
        <taxon>Metazoa</taxon>
        <taxon>Ecdysozoa</taxon>
        <taxon>Arthropoda</taxon>
        <taxon>Chelicerata</taxon>
        <taxon>Arachnida</taxon>
        <taxon>Araneae</taxon>
        <taxon>Araneomorphae</taxon>
        <taxon>Entelegynae</taxon>
        <taxon>Araneoidea</taxon>
        <taxon>Araneidae</taxon>
        <taxon>Araneus</taxon>
    </lineage>
</organism>
<evidence type="ECO:0000313" key="3">
    <source>
        <dbReference type="Proteomes" id="UP000499080"/>
    </source>
</evidence>
<accession>A0A4Y2UXY4</accession>
<sequence>MEKYRRGVCGDWLGLLNIFRPVRGFPPGTEKYRKGIIRNSWLSHEWKKYQRMEKKYRRGVCGDWLGLLNIFRPVHGFPREWKISIRVVMCGLAGAFSIYFVPFMAFPANGKYRRG</sequence>
<dbReference type="EMBL" id="BGPR01040282">
    <property type="protein sequence ID" value="GBO16387.1"/>
    <property type="molecule type" value="Genomic_DNA"/>
</dbReference>
<dbReference type="AlphaFoldDB" id="A0A4Y2UXY4"/>
<keyword evidence="1" id="KW-0472">Membrane</keyword>
<keyword evidence="1" id="KW-0812">Transmembrane</keyword>
<protein>
    <submittedName>
        <fullName evidence="2">Uncharacterized protein</fullName>
    </submittedName>
</protein>
<reference evidence="2 3" key="1">
    <citation type="journal article" date="2019" name="Sci. Rep.">
        <title>Orb-weaving spider Araneus ventricosus genome elucidates the spidroin gene catalogue.</title>
        <authorList>
            <person name="Kono N."/>
            <person name="Nakamura H."/>
            <person name="Ohtoshi R."/>
            <person name="Moran D.A.P."/>
            <person name="Shinohara A."/>
            <person name="Yoshida Y."/>
            <person name="Fujiwara M."/>
            <person name="Mori M."/>
            <person name="Tomita M."/>
            <person name="Arakawa K."/>
        </authorList>
    </citation>
    <scope>NUCLEOTIDE SEQUENCE [LARGE SCALE GENOMIC DNA]</scope>
</reference>
<keyword evidence="3" id="KW-1185">Reference proteome</keyword>
<name>A0A4Y2UXY4_ARAVE</name>
<gene>
    <name evidence="2" type="ORF">AVEN_213012_1</name>
</gene>
<evidence type="ECO:0000256" key="1">
    <source>
        <dbReference type="SAM" id="Phobius"/>
    </source>
</evidence>
<comment type="caution">
    <text evidence="2">The sequence shown here is derived from an EMBL/GenBank/DDBJ whole genome shotgun (WGS) entry which is preliminary data.</text>
</comment>
<proteinExistence type="predicted"/>
<dbReference type="Proteomes" id="UP000499080">
    <property type="component" value="Unassembled WGS sequence"/>
</dbReference>